<dbReference type="EMBL" id="HE573026">
    <property type="protein sequence ID" value="CCC50952.1"/>
    <property type="molecule type" value="Genomic_DNA"/>
</dbReference>
<evidence type="ECO:0000256" key="1">
    <source>
        <dbReference type="SAM" id="MobiDB-lite"/>
    </source>
</evidence>
<sequence length="176" mass="20462">MEASEQKRFGFKRTRKEVLQLRKIEKQHKWDIALDRCDISRLRNEFEELRRASFRAPRQNERKRLIERMIHDIEKRKTCADNEDKRREPLVSAATEKSSGLPCGDSDDTLLPSCIDISLPVAFAAKPDHFVPRTVRISCCISDSIDERRKRAKVEEETLLSIDTVGNALDDFFDSL</sequence>
<organism evidence="2">
    <name type="scientific">Trypanosoma vivax (strain Y486)</name>
    <dbReference type="NCBI Taxonomy" id="1055687"/>
    <lineage>
        <taxon>Eukaryota</taxon>
        <taxon>Discoba</taxon>
        <taxon>Euglenozoa</taxon>
        <taxon>Kinetoplastea</taxon>
        <taxon>Metakinetoplastina</taxon>
        <taxon>Trypanosomatida</taxon>
        <taxon>Trypanosomatidae</taxon>
        <taxon>Trypanosoma</taxon>
        <taxon>Duttonella</taxon>
    </lineage>
</organism>
<feature type="region of interest" description="Disordered" evidence="1">
    <location>
        <begin position="80"/>
        <end position="102"/>
    </location>
</feature>
<proteinExistence type="predicted"/>
<dbReference type="OMA" id="VRISCCI"/>
<name>G0U506_TRYVY</name>
<dbReference type="AlphaFoldDB" id="G0U506"/>
<feature type="compositionally biased region" description="Basic and acidic residues" evidence="1">
    <location>
        <begin position="80"/>
        <end position="89"/>
    </location>
</feature>
<dbReference type="VEuPathDB" id="TriTrypDB:TvY486_1000060"/>
<protein>
    <submittedName>
        <fullName evidence="2">Uncharacterized protein</fullName>
    </submittedName>
</protein>
<reference evidence="2" key="1">
    <citation type="journal article" date="2012" name="Proc. Natl. Acad. Sci. U.S.A.">
        <title>Antigenic diversity is generated by distinct evolutionary mechanisms in African trypanosome species.</title>
        <authorList>
            <person name="Jackson A.P."/>
            <person name="Berry A."/>
            <person name="Aslett M."/>
            <person name="Allison H.C."/>
            <person name="Burton P."/>
            <person name="Vavrova-Anderson J."/>
            <person name="Brown R."/>
            <person name="Browne H."/>
            <person name="Corton N."/>
            <person name="Hauser H."/>
            <person name="Gamble J."/>
            <person name="Gilderthorp R."/>
            <person name="Marcello L."/>
            <person name="McQuillan J."/>
            <person name="Otto T.D."/>
            <person name="Quail M.A."/>
            <person name="Sanders M.J."/>
            <person name="van Tonder A."/>
            <person name="Ginger M.L."/>
            <person name="Field M.C."/>
            <person name="Barry J.D."/>
            <person name="Hertz-Fowler C."/>
            <person name="Berriman M."/>
        </authorList>
    </citation>
    <scope>NUCLEOTIDE SEQUENCE</scope>
    <source>
        <strain evidence="2">Y486</strain>
    </source>
</reference>
<accession>G0U506</accession>
<evidence type="ECO:0000313" key="2">
    <source>
        <dbReference type="EMBL" id="CCC50952.1"/>
    </source>
</evidence>
<gene>
    <name evidence="2" type="ORF">TVY486_1000060</name>
</gene>